<feature type="binding site" evidence="23">
    <location>
        <position position="802"/>
    </location>
    <ligand>
        <name>methylcob(III)alamin</name>
        <dbReference type="ChEBI" id="CHEBI:28115"/>
    </ligand>
</feature>
<feature type="binding site" evidence="22 24">
    <location>
        <position position="304"/>
    </location>
    <ligand>
        <name>Zn(2+)</name>
        <dbReference type="ChEBI" id="CHEBI:29105"/>
    </ligand>
</feature>
<evidence type="ECO:0000256" key="10">
    <source>
        <dbReference type="ARBA" id="ARBA00022628"/>
    </source>
</evidence>
<dbReference type="Proteomes" id="UP000294678">
    <property type="component" value="Unassembled WGS sequence"/>
</dbReference>
<dbReference type="FunFam" id="3.20.20.330:FF:000001">
    <property type="entry name" value="Methionine synthase"/>
    <property type="match status" value="1"/>
</dbReference>
<dbReference type="EMBL" id="SOBG01000003">
    <property type="protein sequence ID" value="TDT71577.1"/>
    <property type="molecule type" value="Genomic_DNA"/>
</dbReference>
<evidence type="ECO:0000256" key="20">
    <source>
        <dbReference type="NCBIfam" id="TIGR02082"/>
    </source>
</evidence>
<dbReference type="SMART" id="SM01018">
    <property type="entry name" value="B12-binding_2"/>
    <property type="match status" value="1"/>
</dbReference>
<dbReference type="FunFam" id="1.10.1240.10:FF:000001">
    <property type="entry name" value="Methionine synthase"/>
    <property type="match status" value="1"/>
</dbReference>
<evidence type="ECO:0000259" key="25">
    <source>
        <dbReference type="PROSITE" id="PS50970"/>
    </source>
</evidence>
<dbReference type="Pfam" id="PF00809">
    <property type="entry name" value="Pterin_bind"/>
    <property type="match status" value="1"/>
</dbReference>
<dbReference type="PROSITE" id="PS50972">
    <property type="entry name" value="PTERIN_BINDING"/>
    <property type="match status" value="1"/>
</dbReference>
<evidence type="ECO:0000256" key="6">
    <source>
        <dbReference type="ARBA" id="ARBA00012032"/>
    </source>
</evidence>
<evidence type="ECO:0000256" key="12">
    <source>
        <dbReference type="ARBA" id="ARBA00022691"/>
    </source>
</evidence>
<evidence type="ECO:0000256" key="15">
    <source>
        <dbReference type="ARBA" id="ARBA00022833"/>
    </source>
</evidence>
<dbReference type="Gene3D" id="3.40.50.280">
    <property type="entry name" value="Cobalamin-binding domain"/>
    <property type="match status" value="1"/>
</dbReference>
<feature type="binding site" description="axial binding residue" evidence="22">
    <location>
        <position position="753"/>
    </location>
    <ligand>
        <name>methylcob(III)alamin</name>
        <dbReference type="ChEBI" id="CHEBI:28115"/>
    </ligand>
    <ligandPart>
        <name>Co</name>
        <dbReference type="ChEBI" id="CHEBI:27638"/>
    </ligandPart>
</feature>
<dbReference type="InterPro" id="IPR011005">
    <property type="entry name" value="Dihydropteroate_synth-like_sf"/>
</dbReference>
<dbReference type="InterPro" id="IPR003726">
    <property type="entry name" value="HCY_dom"/>
</dbReference>
<keyword evidence="13 21" id="KW-0479">Metal-binding</keyword>
<keyword evidence="12 21" id="KW-0949">S-adenosyl-L-methionine</keyword>
<evidence type="ECO:0000313" key="30">
    <source>
        <dbReference type="EMBL" id="TDT71577.1"/>
    </source>
</evidence>
<accession>A0AA46I6E2</accession>
<evidence type="ECO:0000256" key="3">
    <source>
        <dbReference type="ARBA" id="ARBA00001956"/>
    </source>
</evidence>
<comment type="function">
    <text evidence="18 21">Catalyzes the transfer of a methyl group from methyl-cobalamin to homocysteine, yielding enzyme-bound cob(I)alamin and methionine. Subsequently, remethylates the cofactor using methyltetrahydrofolate.</text>
</comment>
<feature type="binding site" evidence="23">
    <location>
        <position position="798"/>
    </location>
    <ligand>
        <name>methylcob(III)alamin</name>
        <dbReference type="ChEBI" id="CHEBI:28115"/>
    </ligand>
</feature>
<dbReference type="PANTHER" id="PTHR45833:SF1">
    <property type="entry name" value="METHIONINE SYNTHASE"/>
    <property type="match status" value="1"/>
</dbReference>
<evidence type="ECO:0000256" key="22">
    <source>
        <dbReference type="PIRSR" id="PIRSR000381-1"/>
    </source>
</evidence>
<feature type="binding site" evidence="23">
    <location>
        <position position="1127"/>
    </location>
    <ligand>
        <name>S-adenosyl-L-methionine</name>
        <dbReference type="ChEBI" id="CHEBI:59789"/>
    </ligand>
</feature>
<dbReference type="PANTHER" id="PTHR45833">
    <property type="entry name" value="METHIONINE SYNTHASE"/>
    <property type="match status" value="1"/>
</dbReference>
<evidence type="ECO:0000259" key="26">
    <source>
        <dbReference type="PROSITE" id="PS50972"/>
    </source>
</evidence>
<dbReference type="PROSITE" id="PS50974">
    <property type="entry name" value="ADOMET_ACTIVATION"/>
    <property type="match status" value="1"/>
</dbReference>
<dbReference type="PIRSF" id="PIRSF000381">
    <property type="entry name" value="MetH"/>
    <property type="match status" value="1"/>
</dbReference>
<dbReference type="GO" id="GO:0031419">
    <property type="term" value="F:cobalamin binding"/>
    <property type="evidence" value="ECO:0007669"/>
    <property type="project" value="UniProtKB-UniRule"/>
</dbReference>
<dbReference type="AlphaFoldDB" id="A0AA46I6E2"/>
<dbReference type="PROSITE" id="PS51332">
    <property type="entry name" value="B12_BINDING"/>
    <property type="match status" value="1"/>
</dbReference>
<dbReference type="Gene3D" id="1.10.288.10">
    <property type="entry name" value="Cobalamin-dependent Methionine Synthase, domain 2"/>
    <property type="match status" value="1"/>
</dbReference>
<dbReference type="SUPFAM" id="SSF56507">
    <property type="entry name" value="Methionine synthase activation domain-like"/>
    <property type="match status" value="1"/>
</dbReference>
<dbReference type="PROSITE" id="PS50970">
    <property type="entry name" value="HCY"/>
    <property type="match status" value="1"/>
</dbReference>
<feature type="domain" description="Pterin-binding" evidence="26">
    <location>
        <begin position="349"/>
        <end position="610"/>
    </location>
</feature>
<dbReference type="InterPro" id="IPR036589">
    <property type="entry name" value="HCY_dom_sf"/>
</dbReference>
<keyword evidence="9 21" id="KW-0028">Amino-acid biosynthesis</keyword>
<keyword evidence="15 21" id="KW-0862">Zinc</keyword>
<keyword evidence="8 21" id="KW-0489">Methyltransferase</keyword>
<name>A0AA46I6E2_9FUSO</name>
<dbReference type="InterPro" id="IPR003759">
    <property type="entry name" value="Cbl-bd_cap"/>
</dbReference>
<dbReference type="Pfam" id="PF02574">
    <property type="entry name" value="S-methyl_trans"/>
    <property type="match status" value="1"/>
</dbReference>
<feature type="domain" description="B12-binding" evidence="28">
    <location>
        <begin position="740"/>
        <end position="875"/>
    </location>
</feature>
<dbReference type="SUPFAM" id="SSF47644">
    <property type="entry name" value="Methionine synthase domain"/>
    <property type="match status" value="1"/>
</dbReference>
<keyword evidence="14" id="KW-0677">Repeat</keyword>
<evidence type="ECO:0000256" key="16">
    <source>
        <dbReference type="ARBA" id="ARBA00023167"/>
    </source>
</evidence>
<evidence type="ECO:0000256" key="23">
    <source>
        <dbReference type="PIRSR" id="PIRSR000381-2"/>
    </source>
</evidence>
<keyword evidence="11 21" id="KW-0808">Transferase</keyword>
<dbReference type="InterPro" id="IPR011822">
    <property type="entry name" value="MetH"/>
</dbReference>
<feature type="binding site" evidence="23">
    <location>
        <position position="854"/>
    </location>
    <ligand>
        <name>methylcob(III)alamin</name>
        <dbReference type="ChEBI" id="CHEBI:28115"/>
    </ligand>
</feature>
<dbReference type="CDD" id="cd00740">
    <property type="entry name" value="MeTr"/>
    <property type="match status" value="1"/>
</dbReference>
<reference evidence="30 31" key="1">
    <citation type="submission" date="2019-03" db="EMBL/GenBank/DDBJ databases">
        <title>Genomic Encyclopedia of Type Strains, Phase IV (KMG-IV): sequencing the most valuable type-strain genomes for metagenomic binning, comparative biology and taxonomic classification.</title>
        <authorList>
            <person name="Goeker M."/>
        </authorList>
    </citation>
    <scope>NUCLEOTIDE SEQUENCE [LARGE SCALE GENOMIC DNA]</scope>
    <source>
        <strain evidence="30 31">DSM 100055</strain>
    </source>
</reference>
<comment type="caution">
    <text evidence="30">The sequence shown here is derived from an EMBL/GenBank/DDBJ whole genome shotgun (WGS) entry which is preliminary data.</text>
</comment>
<dbReference type="NCBIfam" id="NF007024">
    <property type="entry name" value="PRK09490.1"/>
    <property type="match status" value="1"/>
</dbReference>
<evidence type="ECO:0000256" key="18">
    <source>
        <dbReference type="ARBA" id="ARBA00025552"/>
    </source>
</evidence>
<dbReference type="InterPro" id="IPR037010">
    <property type="entry name" value="VitB12-dep_Met_synth_activ_sf"/>
</dbReference>
<dbReference type="GO" id="GO:0050667">
    <property type="term" value="P:homocysteine metabolic process"/>
    <property type="evidence" value="ECO:0007669"/>
    <property type="project" value="TreeGrafter"/>
</dbReference>
<dbReference type="NCBIfam" id="TIGR02082">
    <property type="entry name" value="metH"/>
    <property type="match status" value="1"/>
</dbReference>
<feature type="binding site" evidence="22 24">
    <location>
        <position position="303"/>
    </location>
    <ligand>
        <name>Zn(2+)</name>
        <dbReference type="ChEBI" id="CHEBI:29105"/>
    </ligand>
</feature>
<dbReference type="GO" id="GO:0005829">
    <property type="term" value="C:cytosol"/>
    <property type="evidence" value="ECO:0007669"/>
    <property type="project" value="TreeGrafter"/>
</dbReference>
<evidence type="ECO:0000256" key="7">
    <source>
        <dbReference type="ARBA" id="ARBA00013998"/>
    </source>
</evidence>
<evidence type="ECO:0000256" key="24">
    <source>
        <dbReference type="PROSITE-ProRule" id="PRU00333"/>
    </source>
</evidence>
<comment type="similarity">
    <text evidence="5">Belongs to the vitamin-B12 dependent methionine synthase family.</text>
</comment>
<evidence type="ECO:0000256" key="9">
    <source>
        <dbReference type="ARBA" id="ARBA00022605"/>
    </source>
</evidence>
<evidence type="ECO:0000259" key="27">
    <source>
        <dbReference type="PROSITE" id="PS50974"/>
    </source>
</evidence>
<comment type="catalytic activity">
    <reaction evidence="1 21">
        <text>(6S)-5-methyl-5,6,7,8-tetrahydrofolate + L-homocysteine = (6S)-5,6,7,8-tetrahydrofolate + L-methionine</text>
        <dbReference type="Rhea" id="RHEA:11172"/>
        <dbReference type="ChEBI" id="CHEBI:18608"/>
        <dbReference type="ChEBI" id="CHEBI:57453"/>
        <dbReference type="ChEBI" id="CHEBI:57844"/>
        <dbReference type="ChEBI" id="CHEBI:58199"/>
        <dbReference type="EC" id="2.1.1.13"/>
    </reaction>
</comment>
<comment type="pathway">
    <text evidence="4 21">Amino-acid biosynthesis; L-methionine biosynthesis via de novo pathway; L-methionine from L-homocysteine (MetH route): step 1/1.</text>
</comment>
<dbReference type="PROSITE" id="PS51337">
    <property type="entry name" value="B12_BINDING_NTER"/>
    <property type="match status" value="1"/>
</dbReference>
<dbReference type="InterPro" id="IPR050554">
    <property type="entry name" value="Met_Synthase/Corrinoid"/>
</dbReference>
<feature type="binding site" evidence="23">
    <location>
        <position position="686"/>
    </location>
    <ligand>
        <name>methylcob(III)alamin</name>
        <dbReference type="ChEBI" id="CHEBI:28115"/>
    </ligand>
</feature>
<keyword evidence="31" id="KW-1185">Reference proteome</keyword>
<dbReference type="SUPFAM" id="SSF52242">
    <property type="entry name" value="Cobalamin (vitamin B12)-binding domain"/>
    <property type="match status" value="1"/>
</dbReference>
<dbReference type="InterPro" id="IPR004223">
    <property type="entry name" value="VitB12-dep_Met_synth_activ_dom"/>
</dbReference>
<dbReference type="Gene3D" id="3.10.196.10">
    <property type="entry name" value="Vitamin B12-dependent methionine synthase, activation domain"/>
    <property type="match status" value="1"/>
</dbReference>
<dbReference type="CDD" id="cd02069">
    <property type="entry name" value="methionine_synthase_B12_BD"/>
    <property type="match status" value="1"/>
</dbReference>
<gene>
    <name evidence="30" type="ORF">EV215_0955</name>
</gene>
<evidence type="ECO:0000256" key="8">
    <source>
        <dbReference type="ARBA" id="ARBA00022603"/>
    </source>
</evidence>
<dbReference type="Gene3D" id="1.10.1240.10">
    <property type="entry name" value="Methionine synthase domain"/>
    <property type="match status" value="1"/>
</dbReference>
<dbReference type="GO" id="GO:0008270">
    <property type="term" value="F:zinc ion binding"/>
    <property type="evidence" value="ECO:0007669"/>
    <property type="project" value="UniProtKB-UniRule"/>
</dbReference>
<comment type="cofactor">
    <cofactor evidence="2 21 24">
        <name>Zn(2+)</name>
        <dbReference type="ChEBI" id="CHEBI:29105"/>
    </cofactor>
</comment>
<dbReference type="Pfam" id="PF02607">
    <property type="entry name" value="B12-binding_2"/>
    <property type="match status" value="1"/>
</dbReference>
<evidence type="ECO:0000256" key="5">
    <source>
        <dbReference type="ARBA" id="ARBA00010398"/>
    </source>
</evidence>
<dbReference type="SUPFAM" id="SSF82282">
    <property type="entry name" value="Homocysteine S-methyltransferase"/>
    <property type="match status" value="1"/>
</dbReference>
<dbReference type="Gene3D" id="3.20.20.330">
    <property type="entry name" value="Homocysteine-binding-like domain"/>
    <property type="match status" value="1"/>
</dbReference>
<dbReference type="InterPro" id="IPR036594">
    <property type="entry name" value="Meth_synthase_dom"/>
</dbReference>
<dbReference type="InterPro" id="IPR006158">
    <property type="entry name" value="Cobalamin-bd"/>
</dbReference>
<keyword evidence="10 21" id="KW-0846">Cobalamin</keyword>
<dbReference type="SUPFAM" id="SSF51717">
    <property type="entry name" value="Dihydropteroate synthetase-like"/>
    <property type="match status" value="1"/>
</dbReference>
<feature type="binding site" evidence="23">
    <location>
        <begin position="1182"/>
        <end position="1183"/>
    </location>
    <ligand>
        <name>S-adenosyl-L-methionine</name>
        <dbReference type="ChEBI" id="CHEBI:59789"/>
    </ligand>
</feature>
<feature type="binding site" evidence="23">
    <location>
        <begin position="750"/>
        <end position="754"/>
    </location>
    <ligand>
        <name>methylcob(III)alamin</name>
        <dbReference type="ChEBI" id="CHEBI:28115"/>
    </ligand>
</feature>
<sequence length="1218" mass="138186">MSIYEELKKKIIILDGAMGTSIQNYKLSEEDYRGKEFKNSSFNQKGNNDLLNITKPEIISEIHEEFLKAGADIIETNTFNANRISQADYGLENHVFELNKKGAEIAKKIAKKYSIPDKPRFVAGALGPTNKTASLSPKVEDPGYRDVDFDYLVEIYKEQIDGLVAGGIDVILIETIFDTLNAKAAVFAANTYMEEKNIRFPIMISGTLTDKSGRTLSGQTLEAFVTSIKNDNVVSVGLNCSFGAKDLLPFIEKLSKTEDLYISVYPNAGLPNQFGEYDELPEETSNFLKPLFENRNVNIVGGCCGTTPKHIEKIYEIAKNYKPREIPIIKIETKISGLELLKINEEMNFINVGERTNVAGSRKFLRLINEKKYEEALSVARDQVEGGAQIIDINMDDGMLNAKEEMVKFLNLVMSEPEIAKVPIMIDSSKWEVIEAGLKCLQGKSIVNSISLKVGEEEFIRQAKLIKKYGAAVVVMAFDEQGQADSYERKIEICKRSYDILVEKVKFNPADIIFDPNILAVATGIEEHNNYAVDFINAVKWIKENLPYAKVSGGVSNISFSFRGNNIIREAMHSVFLYYAIKNGMDMGIVNPNMLQVYDDIPKELLEYVEDVILNKREDATERLIDYAEKVKGQSNNKDNSKRLEWRKGTIEERLSHALVKGIVEYINEDVEEARNSYNSALEIIEKPLMAGMNIVGDLFGSGKMFLPQVVKSARVMKKAVEYLMPYIEAEKKEGDSQNEGKVLMATVKGDVHDIGKNIVGVVLACNNFEVIDLGVMVSAEEIIKKAKELNVDIIGLSGLITPSLEEMTNIVTLMEKENMDIPVMIGGATTSKKHTAVKIAPYYSKGVVHVLDASRTVPVAKKLCNKEKRKDFINEINKEYKIIRDKFLNRDNNTLLSFKEAKKKRLKLDWETEEIYKPKVMGINYIYEYPLEEISKYIDWTFFFFAWQMKIPYPKIMQDEKYKEEAKKLYDDAQIALKDIISNKLFKANAAYGILPANSVDEYIEVYNNESKEKVLARFNMLRQQEKDLENNLSLVDYIAPKNSNKIDYIGFFALTAGHGVKELAEKYRAEGNEYLAIMYTILGDRLAEAFAELLHEKIRKDIWGYANSENLTVSEELQVKYQGIRPAIGYPSIPDHSEKKVLFDLLDITNKIDILLTENYAMFPTASVCGLYFANKNSKYFNINRIDKEQVADYAKRKNITFDEARKNLAHNLEYK</sequence>
<dbReference type="GO" id="GO:0008705">
    <property type="term" value="F:methionine synthase activity"/>
    <property type="evidence" value="ECO:0007669"/>
    <property type="project" value="UniProtKB-UniRule"/>
</dbReference>
<evidence type="ECO:0000313" key="31">
    <source>
        <dbReference type="Proteomes" id="UP000294678"/>
    </source>
</evidence>
<organism evidence="30 31">
    <name type="scientific">Hypnocyclicus thermotrophus</name>
    <dbReference type="NCBI Taxonomy" id="1627895"/>
    <lineage>
        <taxon>Bacteria</taxon>
        <taxon>Fusobacteriati</taxon>
        <taxon>Fusobacteriota</taxon>
        <taxon>Fusobacteriia</taxon>
        <taxon>Fusobacteriales</taxon>
        <taxon>Fusobacteriaceae</taxon>
        <taxon>Hypnocyclicus</taxon>
    </lineage>
</organism>
<dbReference type="GO" id="GO:0046653">
    <property type="term" value="P:tetrahydrofolate metabolic process"/>
    <property type="evidence" value="ECO:0007669"/>
    <property type="project" value="TreeGrafter"/>
</dbReference>
<dbReference type="EC" id="2.1.1.13" evidence="6 20"/>
<comment type="cofactor">
    <cofactor evidence="3 21 22">
        <name>methylcob(III)alamin</name>
        <dbReference type="ChEBI" id="CHEBI:28115"/>
    </cofactor>
</comment>
<evidence type="ECO:0000256" key="13">
    <source>
        <dbReference type="ARBA" id="ARBA00022723"/>
    </source>
</evidence>
<feature type="domain" description="B12-binding N-terminal" evidence="29">
    <location>
        <begin position="642"/>
        <end position="736"/>
    </location>
</feature>
<dbReference type="RefSeq" id="WP_134112836.1">
    <property type="nucleotide sequence ID" value="NZ_SOBG01000003.1"/>
</dbReference>
<evidence type="ECO:0000256" key="1">
    <source>
        <dbReference type="ARBA" id="ARBA00001700"/>
    </source>
</evidence>
<evidence type="ECO:0000256" key="4">
    <source>
        <dbReference type="ARBA" id="ARBA00005178"/>
    </source>
</evidence>
<evidence type="ECO:0000256" key="21">
    <source>
        <dbReference type="PIRNR" id="PIRNR000381"/>
    </source>
</evidence>
<keyword evidence="16 21" id="KW-0486">Methionine biosynthesis</keyword>
<evidence type="ECO:0000256" key="11">
    <source>
        <dbReference type="ARBA" id="ARBA00022679"/>
    </source>
</evidence>
<protein>
    <recommendedName>
        <fullName evidence="7 20">Methionine synthase</fullName>
        <ecNumber evidence="6 20">2.1.1.13</ecNumber>
    </recommendedName>
    <alternativeName>
        <fullName evidence="19 21">5-methyltetrahydrofolate--homocysteine methyltransferase</fullName>
    </alternativeName>
</protein>
<evidence type="ECO:0000256" key="2">
    <source>
        <dbReference type="ARBA" id="ARBA00001947"/>
    </source>
</evidence>
<dbReference type="GO" id="GO:0032259">
    <property type="term" value="P:methylation"/>
    <property type="evidence" value="ECO:0007669"/>
    <property type="project" value="UniProtKB-KW"/>
</dbReference>
<dbReference type="Pfam" id="PF02310">
    <property type="entry name" value="B12-binding"/>
    <property type="match status" value="1"/>
</dbReference>
<evidence type="ECO:0000259" key="28">
    <source>
        <dbReference type="PROSITE" id="PS51332"/>
    </source>
</evidence>
<proteinExistence type="inferred from homology"/>
<comment type="domain">
    <text evidence="21">Modular enzyme with four functionally distinct domains. The isolated Hcy-binding domain catalyzes methyl transfer from free methylcobalamin to homocysteine. The Hcy-binding domain in association with the pterin-binding domain catalyzes the methylation of cob(I)alamin by methyltetrahydrofolate and the methylation of homocysteine. The B12-binding domain binds the cofactor. The AdoMet activation domain binds S-adenosyl-L-methionine. Under aerobic conditions cob(I)alamin can be converted to inactive cob(II)alamin. Reductive methylation by S-adenosyl-L-methionine and flavodoxin regenerates methylcobalamin.</text>
</comment>
<feature type="domain" description="Hcy-binding" evidence="25">
    <location>
        <begin position="1"/>
        <end position="318"/>
    </location>
</feature>
<dbReference type="FunFam" id="3.20.20.20:FF:000002">
    <property type="entry name" value="Methionine synthase"/>
    <property type="match status" value="1"/>
</dbReference>
<dbReference type="Gene3D" id="3.20.20.20">
    <property type="entry name" value="Dihydropteroate synthase-like"/>
    <property type="match status" value="1"/>
</dbReference>
<evidence type="ECO:0000256" key="17">
    <source>
        <dbReference type="ARBA" id="ARBA00023285"/>
    </source>
</evidence>
<evidence type="ECO:0000256" key="19">
    <source>
        <dbReference type="ARBA" id="ARBA00031040"/>
    </source>
</evidence>
<evidence type="ECO:0000256" key="14">
    <source>
        <dbReference type="ARBA" id="ARBA00022737"/>
    </source>
</evidence>
<dbReference type="InterPro" id="IPR000489">
    <property type="entry name" value="Pterin-binding_dom"/>
</dbReference>
<feature type="binding site" evidence="22 24">
    <location>
        <position position="240"/>
    </location>
    <ligand>
        <name>Zn(2+)</name>
        <dbReference type="ChEBI" id="CHEBI:29105"/>
    </ligand>
</feature>
<keyword evidence="17 21" id="KW-0170">Cobalt</keyword>
<dbReference type="InterPro" id="IPR033706">
    <property type="entry name" value="Met_synthase_B12-bd"/>
</dbReference>
<dbReference type="Pfam" id="PF02965">
    <property type="entry name" value="Met_synt_B12"/>
    <property type="match status" value="1"/>
</dbReference>
<dbReference type="InterPro" id="IPR036724">
    <property type="entry name" value="Cobalamin-bd_sf"/>
</dbReference>
<feature type="binding site" evidence="23">
    <location>
        <position position="940"/>
    </location>
    <ligand>
        <name>S-adenosyl-L-methionine</name>
        <dbReference type="ChEBI" id="CHEBI:59789"/>
    </ligand>
</feature>
<evidence type="ECO:0000259" key="29">
    <source>
        <dbReference type="PROSITE" id="PS51337"/>
    </source>
</evidence>
<feature type="domain" description="AdoMet activation" evidence="27">
    <location>
        <begin position="890"/>
        <end position="1218"/>
    </location>
</feature>